<evidence type="ECO:0000313" key="3">
    <source>
        <dbReference type="Proteomes" id="UP001642409"/>
    </source>
</evidence>
<keyword evidence="3" id="KW-1185">Reference proteome</keyword>
<dbReference type="AlphaFoldDB" id="A0AA86P068"/>
<accession>A0AA86P068</accession>
<comment type="caution">
    <text evidence="1">The sequence shown here is derived from an EMBL/GenBank/DDBJ whole genome shotgun (WGS) entry which is preliminary data.</text>
</comment>
<organism evidence="1">
    <name type="scientific">Hexamita inflata</name>
    <dbReference type="NCBI Taxonomy" id="28002"/>
    <lineage>
        <taxon>Eukaryota</taxon>
        <taxon>Metamonada</taxon>
        <taxon>Diplomonadida</taxon>
        <taxon>Hexamitidae</taxon>
        <taxon>Hexamitinae</taxon>
        <taxon>Hexamita</taxon>
    </lineage>
</organism>
<protein>
    <submittedName>
        <fullName evidence="2">Hypothetical_protein</fullName>
    </submittedName>
</protein>
<dbReference type="EMBL" id="CAXDID020000250">
    <property type="protein sequence ID" value="CAL6064380.1"/>
    <property type="molecule type" value="Genomic_DNA"/>
</dbReference>
<evidence type="ECO:0000313" key="2">
    <source>
        <dbReference type="EMBL" id="CAL6064380.1"/>
    </source>
</evidence>
<proteinExistence type="predicted"/>
<reference evidence="1" key="1">
    <citation type="submission" date="2023-06" db="EMBL/GenBank/DDBJ databases">
        <authorList>
            <person name="Kurt Z."/>
        </authorList>
    </citation>
    <scope>NUCLEOTIDE SEQUENCE</scope>
</reference>
<dbReference type="Proteomes" id="UP001642409">
    <property type="component" value="Unassembled WGS sequence"/>
</dbReference>
<dbReference type="EMBL" id="CATOUU010000409">
    <property type="protein sequence ID" value="CAI9928625.1"/>
    <property type="molecule type" value="Genomic_DNA"/>
</dbReference>
<evidence type="ECO:0000313" key="1">
    <source>
        <dbReference type="EMBL" id="CAI9928625.1"/>
    </source>
</evidence>
<name>A0AA86P068_9EUKA</name>
<gene>
    <name evidence="1" type="ORF">HINF_LOCUS16270</name>
    <name evidence="2" type="ORF">HINF_LOCUS51326</name>
</gene>
<reference evidence="2 3" key="2">
    <citation type="submission" date="2024-07" db="EMBL/GenBank/DDBJ databases">
        <authorList>
            <person name="Akdeniz Z."/>
        </authorList>
    </citation>
    <scope>NUCLEOTIDE SEQUENCE [LARGE SCALE GENOMIC DNA]</scope>
</reference>
<sequence>MAEIHNGKPLRVKSSVKQFRVFEQPRVVSPELPKQHFIAPTQFQSTQRRNVSSAISKYIDAVAQQQYFAQLQHIQPLSPTLKSRKANDRKSQIKLLTNQILIENEVVFKKQQLYSVKKPLVQRCASPANRFRGINREIEPVIQNSELKIVSQNQLKQLDLEFQ</sequence>